<evidence type="ECO:0000313" key="2">
    <source>
        <dbReference type="EMBL" id="QJW96397.1"/>
    </source>
</evidence>
<dbReference type="RefSeq" id="WP_171471989.1">
    <property type="nucleotide sequence ID" value="NZ_CP053452.2"/>
</dbReference>
<protein>
    <submittedName>
        <fullName evidence="2">Uncharacterized protein</fullName>
    </submittedName>
</protein>
<dbReference type="Pfam" id="PF19777">
    <property type="entry name" value="DUF6263"/>
    <property type="match status" value="1"/>
</dbReference>
<name>A0A6M5YQR6_9BACT</name>
<keyword evidence="1" id="KW-0732">Signal</keyword>
<sequence>MPVAFTLALALALAAPVPADEVSLAWKLKEGDTFYMATRVGLEQTFTVMGREVTQKVTSESVVRYTVKALKPDQIVIELTYLSNKSKAEGIPGADAANDKLKGVTITATLNGKLEVMKLEGYDKTIDALAAGNEQARVVLKGLLPEELIKQGLRDTFSLVPGGATKLGGTWTRKDTLPLSGLGEVRVTNTSKLDSVKDGTAAVSWTAKGTFKAGNGELPGVPFKFTNADLKLEKLVGSYSFDLAAGRLKSTKTEMELGGSLVLSANGKELPMDMKQKVTQSATISEKNPLKD</sequence>
<dbReference type="KEGG" id="ftj:FTUN_3954"/>
<keyword evidence="3" id="KW-1185">Reference proteome</keyword>
<feature type="chain" id="PRO_5027034444" evidence="1">
    <location>
        <begin position="20"/>
        <end position="292"/>
    </location>
</feature>
<dbReference type="Proteomes" id="UP000503447">
    <property type="component" value="Chromosome"/>
</dbReference>
<dbReference type="EMBL" id="CP053452">
    <property type="protein sequence ID" value="QJW96397.1"/>
    <property type="molecule type" value="Genomic_DNA"/>
</dbReference>
<dbReference type="AlphaFoldDB" id="A0A6M5YQR6"/>
<evidence type="ECO:0000313" key="3">
    <source>
        <dbReference type="Proteomes" id="UP000503447"/>
    </source>
</evidence>
<gene>
    <name evidence="2" type="ORF">FTUN_3954</name>
</gene>
<organism evidence="2 3">
    <name type="scientific">Frigoriglobus tundricola</name>
    <dbReference type="NCBI Taxonomy" id="2774151"/>
    <lineage>
        <taxon>Bacteria</taxon>
        <taxon>Pseudomonadati</taxon>
        <taxon>Planctomycetota</taxon>
        <taxon>Planctomycetia</taxon>
        <taxon>Gemmatales</taxon>
        <taxon>Gemmataceae</taxon>
        <taxon>Frigoriglobus</taxon>
    </lineage>
</organism>
<reference evidence="3" key="1">
    <citation type="submission" date="2020-05" db="EMBL/GenBank/DDBJ databases">
        <title>Frigoriglobus tundricola gen. nov., sp. nov., a psychrotolerant cellulolytic planctomycete of the family Gemmataceae with two divergent copies of 16S rRNA gene.</title>
        <authorList>
            <person name="Kulichevskaya I.S."/>
            <person name="Ivanova A.A."/>
            <person name="Naumoff D.G."/>
            <person name="Beletsky A.V."/>
            <person name="Rijpstra W.I.C."/>
            <person name="Sinninghe Damste J.S."/>
            <person name="Mardanov A.V."/>
            <person name="Ravin N.V."/>
            <person name="Dedysh S.N."/>
        </authorList>
    </citation>
    <scope>NUCLEOTIDE SEQUENCE [LARGE SCALE GENOMIC DNA]</scope>
    <source>
        <strain evidence="3">PL17</strain>
    </source>
</reference>
<proteinExistence type="predicted"/>
<feature type="signal peptide" evidence="1">
    <location>
        <begin position="1"/>
        <end position="19"/>
    </location>
</feature>
<accession>A0A6M5YQR6</accession>
<dbReference type="InterPro" id="IPR046230">
    <property type="entry name" value="DUF6263"/>
</dbReference>
<evidence type="ECO:0000256" key="1">
    <source>
        <dbReference type="SAM" id="SignalP"/>
    </source>
</evidence>